<evidence type="ECO:0000313" key="5">
    <source>
        <dbReference type="EMBL" id="MBO8465206.1"/>
    </source>
</evidence>
<evidence type="ECO:0000256" key="2">
    <source>
        <dbReference type="ARBA" id="ARBA00023004"/>
    </source>
</evidence>
<dbReference type="GO" id="GO:0046872">
    <property type="term" value="F:metal ion binding"/>
    <property type="evidence" value="ECO:0007669"/>
    <property type="project" value="UniProtKB-KW"/>
</dbReference>
<dbReference type="AlphaFoldDB" id="A0A9D9I542"/>
<evidence type="ECO:0000256" key="1">
    <source>
        <dbReference type="ARBA" id="ARBA00022723"/>
    </source>
</evidence>
<comment type="caution">
    <text evidence="5">The sequence shown here is derived from an EMBL/GenBank/DDBJ whole genome shotgun (WGS) entry which is preliminary data.</text>
</comment>
<dbReference type="PANTHER" id="PTHR43193">
    <property type="match status" value="1"/>
</dbReference>
<keyword evidence="1" id="KW-0479">Metal-binding</keyword>
<dbReference type="SUPFAM" id="SSF54862">
    <property type="entry name" value="4Fe-4S ferredoxins"/>
    <property type="match status" value="1"/>
</dbReference>
<protein>
    <submittedName>
        <fullName evidence="5">Coenzyme F420 hydrogenase/dehydrogenase, beta subunit C-terminal domain</fullName>
    </submittedName>
</protein>
<dbReference type="InterPro" id="IPR007525">
    <property type="entry name" value="FrhB_FdhB_C"/>
</dbReference>
<dbReference type="Pfam" id="PF04432">
    <property type="entry name" value="FrhB_FdhB_C"/>
    <property type="match status" value="1"/>
</dbReference>
<proteinExistence type="predicted"/>
<name>A0A9D9I542_9BACT</name>
<dbReference type="Gene3D" id="3.30.70.20">
    <property type="match status" value="1"/>
</dbReference>
<dbReference type="PANTHER" id="PTHR43193:SF2">
    <property type="entry name" value="POLYFERREDOXIN PROTEIN FWDF"/>
    <property type="match status" value="1"/>
</dbReference>
<evidence type="ECO:0000256" key="3">
    <source>
        <dbReference type="ARBA" id="ARBA00023014"/>
    </source>
</evidence>
<evidence type="ECO:0000259" key="4">
    <source>
        <dbReference type="PROSITE" id="PS51379"/>
    </source>
</evidence>
<organism evidence="5 6">
    <name type="scientific">Candidatus Merdivivens pullistercoris</name>
    <dbReference type="NCBI Taxonomy" id="2840873"/>
    <lineage>
        <taxon>Bacteria</taxon>
        <taxon>Pseudomonadati</taxon>
        <taxon>Bacteroidota</taxon>
        <taxon>Bacteroidia</taxon>
        <taxon>Bacteroidales</taxon>
        <taxon>Muribaculaceae</taxon>
        <taxon>Muribaculaceae incertae sedis</taxon>
        <taxon>Candidatus Merdivivens</taxon>
    </lineage>
</organism>
<reference evidence="5" key="2">
    <citation type="journal article" date="2021" name="PeerJ">
        <title>Extensive microbial diversity within the chicken gut microbiome revealed by metagenomics and culture.</title>
        <authorList>
            <person name="Gilroy R."/>
            <person name="Ravi A."/>
            <person name="Getino M."/>
            <person name="Pursley I."/>
            <person name="Horton D.L."/>
            <person name="Alikhan N.F."/>
            <person name="Baker D."/>
            <person name="Gharbi K."/>
            <person name="Hall N."/>
            <person name="Watson M."/>
            <person name="Adriaenssens E.M."/>
            <person name="Foster-Nyarko E."/>
            <person name="Jarju S."/>
            <person name="Secka A."/>
            <person name="Antonio M."/>
            <person name="Oren A."/>
            <person name="Chaudhuri R.R."/>
            <person name="La Ragione R."/>
            <person name="Hildebrand F."/>
            <person name="Pallen M.J."/>
        </authorList>
    </citation>
    <scope>NUCLEOTIDE SEQUENCE</scope>
    <source>
        <strain evidence="5">10037</strain>
    </source>
</reference>
<evidence type="ECO:0000313" key="6">
    <source>
        <dbReference type="Proteomes" id="UP000823597"/>
    </source>
</evidence>
<dbReference type="PROSITE" id="PS51379">
    <property type="entry name" value="4FE4S_FER_2"/>
    <property type="match status" value="2"/>
</dbReference>
<accession>A0A9D9I542</accession>
<gene>
    <name evidence="5" type="ORF">IAB93_04310</name>
</gene>
<dbReference type="InterPro" id="IPR052977">
    <property type="entry name" value="Polyferredoxin-like_ET"/>
</dbReference>
<dbReference type="PROSITE" id="PS00198">
    <property type="entry name" value="4FE4S_FER_1"/>
    <property type="match status" value="2"/>
</dbReference>
<dbReference type="InterPro" id="IPR017900">
    <property type="entry name" value="4Fe4S_Fe_S_CS"/>
</dbReference>
<feature type="domain" description="4Fe-4S ferredoxin-type" evidence="4">
    <location>
        <begin position="37"/>
        <end position="64"/>
    </location>
</feature>
<keyword evidence="2" id="KW-0408">Iron</keyword>
<keyword evidence="3" id="KW-0411">Iron-sulfur</keyword>
<dbReference type="InterPro" id="IPR017896">
    <property type="entry name" value="4Fe4S_Fe-S-bd"/>
</dbReference>
<feature type="domain" description="4Fe-4S ferredoxin-type" evidence="4">
    <location>
        <begin position="1"/>
        <end position="32"/>
    </location>
</feature>
<reference evidence="5" key="1">
    <citation type="submission" date="2020-10" db="EMBL/GenBank/DDBJ databases">
        <authorList>
            <person name="Gilroy R."/>
        </authorList>
    </citation>
    <scope>NUCLEOTIDE SEQUENCE</scope>
    <source>
        <strain evidence="5">10037</strain>
    </source>
</reference>
<dbReference type="Pfam" id="PF12838">
    <property type="entry name" value="Fer4_7"/>
    <property type="match status" value="1"/>
</dbReference>
<dbReference type="EMBL" id="JADIME010000044">
    <property type="protein sequence ID" value="MBO8465206.1"/>
    <property type="molecule type" value="Genomic_DNA"/>
</dbReference>
<dbReference type="GO" id="GO:0051536">
    <property type="term" value="F:iron-sulfur cluster binding"/>
    <property type="evidence" value="ECO:0007669"/>
    <property type="project" value="UniProtKB-KW"/>
</dbReference>
<sequence>MATVNNPFVDGCCGCGACLNICPKDAISLREDAEGFACPSVDTEKCIDCSLCVKTCPVLSPSDERLPLKVYAAKNTDLQERKESSSGGIFLPLAREIIRRGGKVFGVEFSEDFRSARHACAADDEGVRRFSGSKYMQSDTGRTYSMAKSFLEAGQPVLYSGTPCQIAGLKRFLRKDYEELYTVDLVCHGVPSPKIWRRYLDETAPEGMASVNFRDKVTGWKRFSLVMKDTSGKTLFSEREDANVFMDGFLKNLYLRPSCYRCPARKGRSGSDITIADYWHLKKVLPDFDDNVGVGLVLVNTDKGARLFGSVDFEKMETGYAPASAGNPAMEHDFKPLKGREEFFRKEARAKKIVPLIRKYVRDPLSVRLRKRLKKLKKTLSGKNRGTAR</sequence>
<dbReference type="Proteomes" id="UP000823597">
    <property type="component" value="Unassembled WGS sequence"/>
</dbReference>